<dbReference type="EMBL" id="CM039172">
    <property type="protein sequence ID" value="KAH9787055.1"/>
    <property type="molecule type" value="Genomic_DNA"/>
</dbReference>
<comment type="caution">
    <text evidence="1">The sequence shown here is derived from an EMBL/GenBank/DDBJ whole genome shotgun (WGS) entry which is preliminary data.</text>
</comment>
<evidence type="ECO:0000313" key="1">
    <source>
        <dbReference type="EMBL" id="KAH9787055.1"/>
    </source>
</evidence>
<reference evidence="2" key="1">
    <citation type="journal article" date="2023" name="Hortic. Res.">
        <title>A chromosome-level phased genome enabling allele-level studies in sweet orange: a case study on citrus Huanglongbing tolerance.</title>
        <authorList>
            <person name="Wu B."/>
            <person name="Yu Q."/>
            <person name="Deng Z."/>
            <person name="Duan Y."/>
            <person name="Luo F."/>
            <person name="Gmitter F. Jr."/>
        </authorList>
    </citation>
    <scope>NUCLEOTIDE SEQUENCE [LARGE SCALE GENOMIC DNA]</scope>
    <source>
        <strain evidence="2">cv. Valencia</strain>
    </source>
</reference>
<gene>
    <name evidence="1" type="ORF">KPL71_010469</name>
</gene>
<sequence length="325" mass="36021">MGRARAASCSSSSTESSTQIRRNLSTDLRLGLSISASQQDDPFSLPSVGDDDQASDWPPTKPLIMRRALEEEENEGSSATFFVKVYMEGIPIGRKLDLLAHDGYHDLIRTLDYMFSTNIIWSEMDGSVSAYSETCHVLTYEDKEGDWMMVGDVPWDTSPLLPIFVASTREFLFNILYTEPPLSEHNHCMSPGCISYSHSLALMHISICYALHALWLCTTSARFGMHYLTCSCARCSPVYTPSTHALALTALCALMHYPLVCASYCHAPSCAPNLHRLLPQPYLLSRLMPTFLTLVSVSTHTHTVALDLVQDLKPSLGIGLYGLKL</sequence>
<evidence type="ECO:0000313" key="2">
    <source>
        <dbReference type="Proteomes" id="UP000829398"/>
    </source>
</evidence>
<keyword evidence="2" id="KW-1185">Reference proteome</keyword>
<accession>A0ACB8MNS8</accession>
<protein>
    <submittedName>
        <fullName evidence="1">Auxin-responsive protein IAA30</fullName>
    </submittedName>
</protein>
<name>A0ACB8MNS8_CITSI</name>
<proteinExistence type="predicted"/>
<dbReference type="Proteomes" id="UP000829398">
    <property type="component" value="Chromosome 3"/>
</dbReference>
<organism evidence="1 2">
    <name type="scientific">Citrus sinensis</name>
    <name type="common">Sweet orange</name>
    <name type="synonym">Citrus aurantium var. sinensis</name>
    <dbReference type="NCBI Taxonomy" id="2711"/>
    <lineage>
        <taxon>Eukaryota</taxon>
        <taxon>Viridiplantae</taxon>
        <taxon>Streptophyta</taxon>
        <taxon>Embryophyta</taxon>
        <taxon>Tracheophyta</taxon>
        <taxon>Spermatophyta</taxon>
        <taxon>Magnoliopsida</taxon>
        <taxon>eudicotyledons</taxon>
        <taxon>Gunneridae</taxon>
        <taxon>Pentapetalae</taxon>
        <taxon>rosids</taxon>
        <taxon>malvids</taxon>
        <taxon>Sapindales</taxon>
        <taxon>Rutaceae</taxon>
        <taxon>Aurantioideae</taxon>
        <taxon>Citrus</taxon>
    </lineage>
</organism>